<evidence type="ECO:0000313" key="1">
    <source>
        <dbReference type="EMBL" id="MBB6050805.1"/>
    </source>
</evidence>
<name>A0A7W9W778_ARMRO</name>
<proteinExistence type="predicted"/>
<dbReference type="EMBL" id="JACHGW010000002">
    <property type="protein sequence ID" value="MBB6050805.1"/>
    <property type="molecule type" value="Genomic_DNA"/>
</dbReference>
<protein>
    <submittedName>
        <fullName evidence="1">Uncharacterized protein</fullName>
    </submittedName>
</protein>
<reference evidence="1 2" key="1">
    <citation type="submission" date="2020-08" db="EMBL/GenBank/DDBJ databases">
        <title>Genomic Encyclopedia of Type Strains, Phase IV (KMG-IV): sequencing the most valuable type-strain genomes for metagenomic binning, comparative biology and taxonomic classification.</title>
        <authorList>
            <person name="Goeker M."/>
        </authorList>
    </citation>
    <scope>NUCLEOTIDE SEQUENCE [LARGE SCALE GENOMIC DNA]</scope>
    <source>
        <strain evidence="1 2">DSM 23562</strain>
    </source>
</reference>
<organism evidence="1 2">
    <name type="scientific">Armatimonas rosea</name>
    <dbReference type="NCBI Taxonomy" id="685828"/>
    <lineage>
        <taxon>Bacteria</taxon>
        <taxon>Bacillati</taxon>
        <taxon>Armatimonadota</taxon>
        <taxon>Armatimonadia</taxon>
        <taxon>Armatimonadales</taxon>
        <taxon>Armatimonadaceae</taxon>
        <taxon>Armatimonas</taxon>
    </lineage>
</organism>
<evidence type="ECO:0000313" key="2">
    <source>
        <dbReference type="Proteomes" id="UP000520814"/>
    </source>
</evidence>
<comment type="caution">
    <text evidence="1">The sequence shown here is derived from an EMBL/GenBank/DDBJ whole genome shotgun (WGS) entry which is preliminary data.</text>
</comment>
<gene>
    <name evidence="1" type="ORF">HNQ39_002596</name>
</gene>
<dbReference type="RefSeq" id="WP_184196431.1">
    <property type="nucleotide sequence ID" value="NZ_JACHGW010000002.1"/>
</dbReference>
<dbReference type="AlphaFoldDB" id="A0A7W9W778"/>
<dbReference type="Proteomes" id="UP000520814">
    <property type="component" value="Unassembled WGS sequence"/>
</dbReference>
<accession>A0A7W9W778</accession>
<sequence>MSRKHTILLLVFALMTTFLAPARLVLACQVSSQTSACPMRAARQKAEGRACCAQKATAPGAAISAPCCCKLQPAPAPPHLPEATTATQSPVFVLGTMPPSLSAPAQVTICRASLALERSAPRGPPLPFAALRAPPVFS</sequence>
<keyword evidence="2" id="KW-1185">Reference proteome</keyword>